<dbReference type="GO" id="GO:0005634">
    <property type="term" value="C:nucleus"/>
    <property type="evidence" value="ECO:0007669"/>
    <property type="project" value="UniProtKB-SubCell"/>
</dbReference>
<keyword evidence="3" id="KW-0805">Transcription regulation</keyword>
<feature type="domain" description="Zn(2)-C6 fungal-type" evidence="7">
    <location>
        <begin position="34"/>
        <end position="64"/>
    </location>
</feature>
<accession>A0A2P7YDG6</accession>
<dbReference type="OrthoDB" id="2328572at2759"/>
<dbReference type="GO" id="GO:0008270">
    <property type="term" value="F:zinc ion binding"/>
    <property type="evidence" value="ECO:0007669"/>
    <property type="project" value="InterPro"/>
</dbReference>
<dbReference type="PROSITE" id="PS50048">
    <property type="entry name" value="ZN2_CY6_FUNGAL_2"/>
    <property type="match status" value="1"/>
</dbReference>
<protein>
    <submittedName>
        <fullName evidence="8">Transcriptional activator protein UGA3</fullName>
    </submittedName>
</protein>
<keyword evidence="5" id="KW-0539">Nucleus</keyword>
<evidence type="ECO:0000259" key="7">
    <source>
        <dbReference type="PROSITE" id="PS50048"/>
    </source>
</evidence>
<dbReference type="Pfam" id="PF00172">
    <property type="entry name" value="Zn_clus"/>
    <property type="match status" value="1"/>
</dbReference>
<evidence type="ECO:0000256" key="3">
    <source>
        <dbReference type="ARBA" id="ARBA00023015"/>
    </source>
</evidence>
<evidence type="ECO:0000256" key="1">
    <source>
        <dbReference type="ARBA" id="ARBA00004123"/>
    </source>
</evidence>
<dbReference type="PANTHER" id="PTHR47338">
    <property type="entry name" value="ZN(II)2CYS6 TRANSCRIPTION FACTOR (EUROFUNG)-RELATED"/>
    <property type="match status" value="1"/>
</dbReference>
<name>A0A2P7YDG6_9PEZI</name>
<dbReference type="STRING" id="40998.A0A2P7YDG6"/>
<keyword evidence="9" id="KW-1185">Reference proteome</keyword>
<evidence type="ECO:0000256" key="5">
    <source>
        <dbReference type="ARBA" id="ARBA00023242"/>
    </source>
</evidence>
<feature type="compositionally biased region" description="Polar residues" evidence="6">
    <location>
        <begin position="11"/>
        <end position="22"/>
    </location>
</feature>
<reference evidence="8 9" key="1">
    <citation type="submission" date="2017-05" db="EMBL/GenBank/DDBJ databases">
        <title>Draft genome sequence of Elsinoe australis.</title>
        <authorList>
            <person name="Cheng Q."/>
        </authorList>
    </citation>
    <scope>NUCLEOTIDE SEQUENCE [LARGE SCALE GENOMIC DNA]</scope>
    <source>
        <strain evidence="8 9">NL1</strain>
    </source>
</reference>
<dbReference type="CDD" id="cd00067">
    <property type="entry name" value="GAL4"/>
    <property type="match status" value="1"/>
</dbReference>
<sequence>MFATLGRSQREGTLQTVEQSTKLPMPSQGPQHDACCECRQKKLKCTGEKSGCSRCVNQGKACVYTTSRAGKRDSQQKTVHGSRPRLSPSPPEQQSAEQDGGRNRFPDERTNTTMPSVDAASKVDTPLGTSEAFNLNADDLSASHQVWPDRLTTDDYFGFDSSLAAFDDCLDDVPDAMLDRSHPRNGTDIDMAGVDVDFDSLFAFPESPGHEKPAPLATPPVQDAVAPLNLMVPMPTERHAWPSKNRQSFTRLRVAPQRLPPTPFEMEANLNSAGDIATPTSISPHSRRGTLSSRRSEQTKGSSKQGHQCLLTSLKLLERAHLGPKNRAHASELFRFLVDVKRYITSISSLKSCNYCTKSSQYLTLLSIVIERVVNGLVEIGRILTGRCIDISTAEGLHDYGVDSVDEFVDMYGSLALSHLAAFRGLISDLGQMCAGERWRAPFENLRLANERLSTLEQDLS</sequence>
<dbReference type="SUPFAM" id="SSF57701">
    <property type="entry name" value="Zn2/Cys6 DNA-binding domain"/>
    <property type="match status" value="1"/>
</dbReference>
<evidence type="ECO:0000256" key="2">
    <source>
        <dbReference type="ARBA" id="ARBA00022723"/>
    </source>
</evidence>
<dbReference type="GO" id="GO:0000981">
    <property type="term" value="F:DNA-binding transcription factor activity, RNA polymerase II-specific"/>
    <property type="evidence" value="ECO:0007669"/>
    <property type="project" value="InterPro"/>
</dbReference>
<dbReference type="PROSITE" id="PS00463">
    <property type="entry name" value="ZN2_CY6_FUNGAL_1"/>
    <property type="match status" value="1"/>
</dbReference>
<proteinExistence type="predicted"/>
<feature type="compositionally biased region" description="Basic and acidic residues" evidence="6">
    <location>
        <begin position="99"/>
        <end position="110"/>
    </location>
</feature>
<feature type="compositionally biased region" description="Polar residues" evidence="6">
    <location>
        <begin position="278"/>
        <end position="306"/>
    </location>
</feature>
<dbReference type="InterPro" id="IPR050815">
    <property type="entry name" value="TF_fung"/>
</dbReference>
<evidence type="ECO:0000256" key="6">
    <source>
        <dbReference type="SAM" id="MobiDB-lite"/>
    </source>
</evidence>
<evidence type="ECO:0000313" key="8">
    <source>
        <dbReference type="EMBL" id="PSK33985.1"/>
    </source>
</evidence>
<comment type="subcellular location">
    <subcellularLocation>
        <location evidence="1">Nucleus</location>
    </subcellularLocation>
</comment>
<feature type="region of interest" description="Disordered" evidence="6">
    <location>
        <begin position="1"/>
        <end position="32"/>
    </location>
</feature>
<dbReference type="InterPro" id="IPR001138">
    <property type="entry name" value="Zn2Cys6_DnaBD"/>
</dbReference>
<organism evidence="8 9">
    <name type="scientific">Elsinoe australis</name>
    <dbReference type="NCBI Taxonomy" id="40998"/>
    <lineage>
        <taxon>Eukaryota</taxon>
        <taxon>Fungi</taxon>
        <taxon>Dikarya</taxon>
        <taxon>Ascomycota</taxon>
        <taxon>Pezizomycotina</taxon>
        <taxon>Dothideomycetes</taxon>
        <taxon>Dothideomycetidae</taxon>
        <taxon>Myriangiales</taxon>
        <taxon>Elsinoaceae</taxon>
        <taxon>Elsinoe</taxon>
    </lineage>
</organism>
<keyword evidence="2" id="KW-0479">Metal-binding</keyword>
<gene>
    <name evidence="8" type="ORF">B9Z65_8311</name>
</gene>
<keyword evidence="4" id="KW-0804">Transcription</keyword>
<dbReference type="Gene3D" id="4.10.240.10">
    <property type="entry name" value="Zn(2)-C6 fungal-type DNA-binding domain"/>
    <property type="match status" value="1"/>
</dbReference>
<dbReference type="InterPro" id="IPR036864">
    <property type="entry name" value="Zn2-C6_fun-type_DNA-bd_sf"/>
</dbReference>
<evidence type="ECO:0000256" key="4">
    <source>
        <dbReference type="ARBA" id="ARBA00023163"/>
    </source>
</evidence>
<dbReference type="Proteomes" id="UP000243723">
    <property type="component" value="Unassembled WGS sequence"/>
</dbReference>
<feature type="region of interest" description="Disordered" evidence="6">
    <location>
        <begin position="67"/>
        <end position="124"/>
    </location>
</feature>
<feature type="region of interest" description="Disordered" evidence="6">
    <location>
        <begin position="273"/>
        <end position="307"/>
    </location>
</feature>
<dbReference type="SMART" id="SM00066">
    <property type="entry name" value="GAL4"/>
    <property type="match status" value="1"/>
</dbReference>
<comment type="caution">
    <text evidence="8">The sequence shown here is derived from an EMBL/GenBank/DDBJ whole genome shotgun (WGS) entry which is preliminary data.</text>
</comment>
<dbReference type="AlphaFoldDB" id="A0A2P7YDG6"/>
<evidence type="ECO:0000313" key="9">
    <source>
        <dbReference type="Proteomes" id="UP000243723"/>
    </source>
</evidence>
<dbReference type="PANTHER" id="PTHR47338:SF5">
    <property type="entry name" value="ZN(II)2CYS6 TRANSCRIPTION FACTOR (EUROFUNG)"/>
    <property type="match status" value="1"/>
</dbReference>
<dbReference type="EMBL" id="NHZQ01000447">
    <property type="protein sequence ID" value="PSK33985.1"/>
    <property type="molecule type" value="Genomic_DNA"/>
</dbReference>